<dbReference type="EMBL" id="FNJQ01000015">
    <property type="protein sequence ID" value="SDP36912.1"/>
    <property type="molecule type" value="Genomic_DNA"/>
</dbReference>
<accession>A0A1H0S585</accession>
<proteinExistence type="predicted"/>
<dbReference type="Proteomes" id="UP000182412">
    <property type="component" value="Unassembled WGS sequence"/>
</dbReference>
<organism evidence="2 3">
    <name type="scientific">Selenomonas ruminantium</name>
    <dbReference type="NCBI Taxonomy" id="971"/>
    <lineage>
        <taxon>Bacteria</taxon>
        <taxon>Bacillati</taxon>
        <taxon>Bacillota</taxon>
        <taxon>Negativicutes</taxon>
        <taxon>Selenomonadales</taxon>
        <taxon>Selenomonadaceae</taxon>
        <taxon>Selenomonas</taxon>
    </lineage>
</organism>
<dbReference type="RefSeq" id="WP_074572313.1">
    <property type="nucleotide sequence ID" value="NZ_FNJQ01000015.1"/>
</dbReference>
<feature type="region of interest" description="Disordered" evidence="1">
    <location>
        <begin position="128"/>
        <end position="152"/>
    </location>
</feature>
<evidence type="ECO:0000313" key="3">
    <source>
        <dbReference type="Proteomes" id="UP000182412"/>
    </source>
</evidence>
<reference evidence="2 3" key="1">
    <citation type="submission" date="2016-10" db="EMBL/GenBank/DDBJ databases">
        <authorList>
            <person name="de Groot N.N."/>
        </authorList>
    </citation>
    <scope>NUCLEOTIDE SEQUENCE [LARGE SCALE GENOMIC DNA]</scope>
    <source>
        <strain evidence="2 3">S137</strain>
    </source>
</reference>
<name>A0A1H0S585_SELRU</name>
<sequence length="230" mass="24851">MRESKALGIAVLTGMMIAGSFGWGEAAVSTVDSQELFHAQLLQDKKGKNTEAQAAKAVDEAVRNLPELNSRLRWSAVKSPEELAEEKKAAQRQTKAIPIIITAADIDKERKAKKRGEKTDIPEIIAPRPLQPPVVKPKPEAKPEPVKPVQTQPETDLEIVPLVPANVVELPAVQPVGGVLPGKETVELEIEKLPQQAVEEAIVESTSIELTINAVSSPDTVELPAIEPVR</sequence>
<dbReference type="AlphaFoldDB" id="A0A1H0S585"/>
<evidence type="ECO:0000313" key="2">
    <source>
        <dbReference type="EMBL" id="SDP36912.1"/>
    </source>
</evidence>
<protein>
    <submittedName>
        <fullName evidence="2">Uncharacterized protein</fullName>
    </submittedName>
</protein>
<dbReference type="OrthoDB" id="1666900at2"/>
<gene>
    <name evidence="2" type="ORF">SAMN05216366_11568</name>
</gene>
<evidence type="ECO:0000256" key="1">
    <source>
        <dbReference type="SAM" id="MobiDB-lite"/>
    </source>
</evidence>